<evidence type="ECO:0000313" key="2">
    <source>
        <dbReference type="Proteomes" id="UP001152531"/>
    </source>
</evidence>
<evidence type="ECO:0000313" key="1">
    <source>
        <dbReference type="EMBL" id="CAH6721930.1"/>
    </source>
</evidence>
<sequence length="222" mass="25597">MNLSRRLLTRYKFYDLVLQTPTHPQQPIESSLMTDVELKTLKSTTKTTFEGNYSIDVDPKERLSKLFGTRLSGETRTSSSRLTRGQPRTIMGVKVPDKPPEPDNCCMSGCINCVWELYKDDIKEWNDIRKEAAEKLNKSKSDFIWPADFDPPIKFLDQHHIPLELRKEKDIKKIKETEPADPWDNVPVAIKVFADAEKRIKARKLEKEKKLKQSSMASSEAS</sequence>
<name>A0ACA9YA49_9ASCO</name>
<keyword evidence="2" id="KW-1185">Reference proteome</keyword>
<gene>
    <name evidence="1" type="ORF">CLIB1444_07S05644</name>
</gene>
<organism evidence="1 2">
    <name type="scientific">[Candida] jaroonii</name>
    <dbReference type="NCBI Taxonomy" id="467808"/>
    <lineage>
        <taxon>Eukaryota</taxon>
        <taxon>Fungi</taxon>
        <taxon>Dikarya</taxon>
        <taxon>Ascomycota</taxon>
        <taxon>Saccharomycotina</taxon>
        <taxon>Pichiomycetes</taxon>
        <taxon>Debaryomycetaceae</taxon>
        <taxon>Yamadazyma</taxon>
    </lineage>
</organism>
<dbReference type="Proteomes" id="UP001152531">
    <property type="component" value="Unassembled WGS sequence"/>
</dbReference>
<accession>A0ACA9YA49</accession>
<dbReference type="EMBL" id="CALSDN010000007">
    <property type="protein sequence ID" value="CAH6721930.1"/>
    <property type="molecule type" value="Genomic_DNA"/>
</dbReference>
<comment type="caution">
    <text evidence="1">The sequence shown here is derived from an EMBL/GenBank/DDBJ whole genome shotgun (WGS) entry which is preliminary data.</text>
</comment>
<proteinExistence type="predicted"/>
<protein>
    <submittedName>
        <fullName evidence="1">UPF0651 protein, mitochondrial</fullName>
    </submittedName>
</protein>
<reference evidence="1" key="1">
    <citation type="submission" date="2022-06" db="EMBL/GenBank/DDBJ databases">
        <authorList>
            <person name="Legras J.-L."/>
            <person name="Devillers H."/>
            <person name="Grondin C."/>
        </authorList>
    </citation>
    <scope>NUCLEOTIDE SEQUENCE</scope>
    <source>
        <strain evidence="1">CLIB 1444</strain>
    </source>
</reference>